<protein>
    <submittedName>
        <fullName evidence="2">Uncharacterized protein</fullName>
    </submittedName>
</protein>
<name>A0A031JP38_9SPHN</name>
<evidence type="ECO:0000313" key="3">
    <source>
        <dbReference type="Proteomes" id="UP000024329"/>
    </source>
</evidence>
<gene>
    <name evidence="2" type="ORF">BV97_04573</name>
</gene>
<dbReference type="AlphaFoldDB" id="A0A031JP38"/>
<comment type="caution">
    <text evidence="2">The sequence shown here is derived from an EMBL/GenBank/DDBJ whole genome shotgun (WGS) entry which is preliminary data.</text>
</comment>
<proteinExistence type="predicted"/>
<dbReference type="EMBL" id="JFYZ01000036">
    <property type="protein sequence ID" value="EZP75708.1"/>
    <property type="molecule type" value="Genomic_DNA"/>
</dbReference>
<sequence>MDGLESVFCACEFRILCIAVMCTGTIAALTVALLT</sequence>
<evidence type="ECO:0000313" key="2">
    <source>
        <dbReference type="EMBL" id="EZP75708.1"/>
    </source>
</evidence>
<feature type="transmembrane region" description="Helical" evidence="1">
    <location>
        <begin position="13"/>
        <end position="34"/>
    </location>
</feature>
<keyword evidence="1" id="KW-0812">Transmembrane</keyword>
<reference evidence="2 3" key="1">
    <citation type="submission" date="2014-03" db="EMBL/GenBank/DDBJ databases">
        <title>Whole genome sequence of Novosphingobium resinovorum KF1.</title>
        <authorList>
            <person name="Gan H.M."/>
            <person name="Gan H.Y."/>
            <person name="Chew T.H."/>
            <person name="Savka M.A."/>
        </authorList>
    </citation>
    <scope>NUCLEOTIDE SEQUENCE [LARGE SCALE GENOMIC DNA]</scope>
    <source>
        <strain evidence="2 3">KF1</strain>
    </source>
</reference>
<keyword evidence="1" id="KW-0472">Membrane</keyword>
<evidence type="ECO:0000256" key="1">
    <source>
        <dbReference type="SAM" id="Phobius"/>
    </source>
</evidence>
<keyword evidence="1" id="KW-1133">Transmembrane helix</keyword>
<accession>A0A031JP38</accession>
<dbReference type="Proteomes" id="UP000024329">
    <property type="component" value="Unassembled WGS sequence"/>
</dbReference>
<organism evidence="2 3">
    <name type="scientific">Novosphingobium resinovorum</name>
    <dbReference type="NCBI Taxonomy" id="158500"/>
    <lineage>
        <taxon>Bacteria</taxon>
        <taxon>Pseudomonadati</taxon>
        <taxon>Pseudomonadota</taxon>
        <taxon>Alphaproteobacteria</taxon>
        <taxon>Sphingomonadales</taxon>
        <taxon>Sphingomonadaceae</taxon>
        <taxon>Novosphingobium</taxon>
    </lineage>
</organism>